<accession>A0A8H4X3I0</accession>
<evidence type="ECO:0000256" key="1">
    <source>
        <dbReference type="ARBA" id="ARBA00006315"/>
    </source>
</evidence>
<dbReference type="HAMAP" id="MF_00055">
    <property type="entry name" value="MEMO1"/>
    <property type="match status" value="1"/>
</dbReference>
<proteinExistence type="inferred from homology"/>
<comment type="similarity">
    <text evidence="1">Belongs to the MEMO1 family.</text>
</comment>
<dbReference type="PANTHER" id="PTHR11060:SF0">
    <property type="entry name" value="PROTEIN MEMO1"/>
    <property type="match status" value="1"/>
</dbReference>
<evidence type="ECO:0000313" key="4">
    <source>
        <dbReference type="Proteomes" id="UP000604273"/>
    </source>
</evidence>
<name>A0A8H4X3I0_9HYPO</name>
<reference evidence="3" key="1">
    <citation type="journal article" date="2020" name="BMC Genomics">
        <title>Correction to: Identification and distribution of gene clusters required for synthesis of sphingolipid metabolism inhibitors in diverse species of the filamentous fungus Fusarium.</title>
        <authorList>
            <person name="Kim H.S."/>
            <person name="Lohmar J.M."/>
            <person name="Busman M."/>
            <person name="Brown D.W."/>
            <person name="Naumann T.A."/>
            <person name="Divon H.H."/>
            <person name="Lysoe E."/>
            <person name="Uhlig S."/>
            <person name="Proctor R.H."/>
        </authorList>
    </citation>
    <scope>NUCLEOTIDE SEQUENCE</scope>
    <source>
        <strain evidence="3">NRRL 45417</strain>
    </source>
</reference>
<dbReference type="NCBIfam" id="TIGR04336">
    <property type="entry name" value="AmmeMemoSam_B"/>
    <property type="match status" value="1"/>
</dbReference>
<reference evidence="3" key="2">
    <citation type="submission" date="2020-05" db="EMBL/GenBank/DDBJ databases">
        <authorList>
            <person name="Kim H.-S."/>
            <person name="Proctor R.H."/>
            <person name="Brown D.W."/>
        </authorList>
    </citation>
    <scope>NUCLEOTIDE SEQUENCE</scope>
    <source>
        <strain evidence="3">NRRL 45417</strain>
    </source>
</reference>
<evidence type="ECO:0000256" key="2">
    <source>
        <dbReference type="SAM" id="MobiDB-lite"/>
    </source>
</evidence>
<organism evidence="3 4">
    <name type="scientific">Fusarium gaditjirri</name>
    <dbReference type="NCBI Taxonomy" id="282569"/>
    <lineage>
        <taxon>Eukaryota</taxon>
        <taxon>Fungi</taxon>
        <taxon>Dikarya</taxon>
        <taxon>Ascomycota</taxon>
        <taxon>Pezizomycotina</taxon>
        <taxon>Sordariomycetes</taxon>
        <taxon>Hypocreomycetidae</taxon>
        <taxon>Hypocreales</taxon>
        <taxon>Nectriaceae</taxon>
        <taxon>Fusarium</taxon>
        <taxon>Fusarium nisikadoi species complex</taxon>
    </lineage>
</organism>
<gene>
    <name evidence="3" type="ORF">FGADI_1493</name>
</gene>
<dbReference type="AlphaFoldDB" id="A0A8H4X3I0"/>
<sequence length="324" mass="36497">MSTIRPAAKAGEWYVEEPTLLRSQLKGFLAAVPESLDGVSLPIPEARVIIAPHAGYKFSGPCAAWAYKTLDLSHAKRVIVLGPTHTYSFEGCAATNFEKYATPFGDLEIDQELVRELQDALKMENMIKRREIQEHCLEMHMPYLYLRCQESFDSPDKFPKIVPVLVGSNNGDDESVIGRALLPYLKDPENAFIISSDFCHWGSHFSYQPYSPTKSPSDLTHLRKEDPRPNGPPIHETIRVIDEAAMDAVESGIHADFLATLRQTHNSVCGRHPIGVMMAALEQLRKQPEYKDKGRFRIIKYDRSNLVEYPIETSVSYVSGYAIL</sequence>
<evidence type="ECO:0000313" key="3">
    <source>
        <dbReference type="EMBL" id="KAF4959719.1"/>
    </source>
</evidence>
<dbReference type="InterPro" id="IPR002737">
    <property type="entry name" value="MEMO1_fam"/>
</dbReference>
<dbReference type="CDD" id="cd07361">
    <property type="entry name" value="MEMO_like"/>
    <property type="match status" value="1"/>
</dbReference>
<dbReference type="EMBL" id="JABFAI010000030">
    <property type="protein sequence ID" value="KAF4959719.1"/>
    <property type="molecule type" value="Genomic_DNA"/>
</dbReference>
<dbReference type="Pfam" id="PF01875">
    <property type="entry name" value="Memo"/>
    <property type="match status" value="1"/>
</dbReference>
<dbReference type="OrthoDB" id="417112at2759"/>
<keyword evidence="4" id="KW-1185">Reference proteome</keyword>
<feature type="region of interest" description="Disordered" evidence="2">
    <location>
        <begin position="212"/>
        <end position="233"/>
    </location>
</feature>
<dbReference type="Proteomes" id="UP000604273">
    <property type="component" value="Unassembled WGS sequence"/>
</dbReference>
<comment type="caution">
    <text evidence="3">The sequence shown here is derived from an EMBL/GenBank/DDBJ whole genome shotgun (WGS) entry which is preliminary data.</text>
</comment>
<dbReference type="Gene3D" id="3.40.830.10">
    <property type="entry name" value="LigB-like"/>
    <property type="match status" value="1"/>
</dbReference>
<dbReference type="PANTHER" id="PTHR11060">
    <property type="entry name" value="PROTEIN MEMO1"/>
    <property type="match status" value="1"/>
</dbReference>
<protein>
    <submittedName>
        <fullName evidence="3">Uncharacterized protein</fullName>
    </submittedName>
</protein>